<keyword evidence="1" id="KW-0863">Zinc-finger</keyword>
<dbReference type="PANTHER" id="PTHR37984:SF5">
    <property type="entry name" value="PROTEIN NYNRIN-LIKE"/>
    <property type="match status" value="1"/>
</dbReference>
<feature type="region of interest" description="Disordered" evidence="2">
    <location>
        <begin position="1349"/>
        <end position="1488"/>
    </location>
</feature>
<dbReference type="GO" id="GO:0003676">
    <property type="term" value="F:nucleic acid binding"/>
    <property type="evidence" value="ECO:0007669"/>
    <property type="project" value="InterPro"/>
</dbReference>
<proteinExistence type="predicted"/>
<dbReference type="SUPFAM" id="SSF57756">
    <property type="entry name" value="Retrovirus zinc finger-like domains"/>
    <property type="match status" value="1"/>
</dbReference>
<dbReference type="EMBL" id="CAMXCT010003887">
    <property type="protein sequence ID" value="CAI4006701.1"/>
    <property type="molecule type" value="Genomic_DNA"/>
</dbReference>
<dbReference type="InterPro" id="IPR001584">
    <property type="entry name" value="Integrase_cat-core"/>
</dbReference>
<feature type="compositionally biased region" description="Polar residues" evidence="2">
    <location>
        <begin position="643"/>
        <end position="661"/>
    </location>
</feature>
<evidence type="ECO:0000256" key="2">
    <source>
        <dbReference type="SAM" id="MobiDB-lite"/>
    </source>
</evidence>
<dbReference type="SUPFAM" id="SSF53098">
    <property type="entry name" value="Ribonuclease H-like"/>
    <property type="match status" value="1"/>
</dbReference>
<evidence type="ECO:0000313" key="5">
    <source>
        <dbReference type="EMBL" id="CAI4006701.1"/>
    </source>
</evidence>
<dbReference type="SMART" id="SM00343">
    <property type="entry name" value="ZnF_C2HC"/>
    <property type="match status" value="1"/>
</dbReference>
<reference evidence="5" key="1">
    <citation type="submission" date="2022-10" db="EMBL/GenBank/DDBJ databases">
        <authorList>
            <person name="Chen Y."/>
            <person name="Dougan E. K."/>
            <person name="Chan C."/>
            <person name="Rhodes N."/>
            <person name="Thang M."/>
        </authorList>
    </citation>
    <scope>NUCLEOTIDE SEQUENCE</scope>
</reference>
<evidence type="ECO:0000259" key="3">
    <source>
        <dbReference type="PROSITE" id="PS50158"/>
    </source>
</evidence>
<protein>
    <submittedName>
        <fullName evidence="7">Ankyrin-2</fullName>
    </submittedName>
</protein>
<dbReference type="GO" id="GO:0015074">
    <property type="term" value="P:DNA integration"/>
    <property type="evidence" value="ECO:0007669"/>
    <property type="project" value="InterPro"/>
</dbReference>
<dbReference type="InterPro" id="IPR012337">
    <property type="entry name" value="RNaseH-like_sf"/>
</dbReference>
<gene>
    <name evidence="5" type="ORF">C1SCF055_LOCUS32317</name>
</gene>
<accession>A0A9P1GA83</accession>
<dbReference type="OrthoDB" id="8122331at2759"/>
<evidence type="ECO:0000259" key="4">
    <source>
        <dbReference type="PROSITE" id="PS50994"/>
    </source>
</evidence>
<feature type="region of interest" description="Disordered" evidence="2">
    <location>
        <begin position="746"/>
        <end position="788"/>
    </location>
</feature>
<sequence length="2217" mass="250627">MYLRRPEQDLVAGVKRKEHGEDLWQMPSKDLKLIEDERIFIERPDLEDACHRESGRNLPCVKSRLKTGEIRFACYHCVLQWSNGGRSTGRRSDASTGRDPWARRDPWSVPRSQAAEVRAPGLESEFLQFLQWRAQASAVDQGLYQGHQEGSNRALWQAAREEHERTTAGPPPEWDGISTEFRDYKLKAKIWLRTTRTPAHARGPLLLKNLSKGPWEDLKFLASDEDWLTDPTNGTKLLELMDSKEYYGEEQRESMLAACSRLTFHLKRQRGESARQFMTRWDTAERKVREHEVRLPQDFLGFLMVNALQLDSERTKLLLNYTKGSLKVSDVKEWLRIHETDLDLSTLGNDKKKSAAYFLDQENAKEIQLMDIPESDEDMETESSELLLTALADLEDSDNLAESNAVTLSEAETKEILLTMVKDHKAKSRSYAGAMKAKKNRDLARGFGAGRDGILRPGTYEVSISELKKRTKCNACGQTGHWARECPSKGKKPSESSHVKGDAMKPKTKELNFLQNSAGLSAESEFFYLESMGSTEPTNAQSNCGWDAPGFCDEQDDSAISELVTERAYMVYMHFKMPGPRGLLLRQMEEMAGLLEPGQMDQLVFHTVGMVQGDRLRSTAEDPTKEFKYEESGVPHRLPVHSGPSSSNYVGDPAGSTSDSGCSEVHMRPSMPSLGIQDREESRSSQDAAAPPVAQHMEPEEMNYYMKRHQEVCQHKRLSRAGTNAFLLKEICRDCGKVVTEQPKPLTAQTKKEASQRTSSPSRSSTTSTSSVVPNMMQYIQPGSSSSRHLSREEYQDFLNWLAQRYPAGLVNAILIAYASSIGLGHHLLYLVEGNAVFEKEKSLENNLILCGDLCPEGQLSTACRSADGNPPELPRPGLLAEVHPLDEPEEKEKFPGTHPLSLEALVKRAHEGLGHPGKDRFIRILTNSKASPKVLEIAKNLKCSVCEKFKLPRPSRAAAPPKDIGLNEIVGVDTIQLRASFSEKTKYCINIIDYSSHFQLIVPLTAHTAEATRAGYRLWLKIFGPPRKLLCDLGREFQKQFETLAEADGSELIPSSLETPEQRGFVERHGQLFKEVFYKTIEQTKCSTWDEWYQTIDLACSTKNRLLSRGGFSPAQRVFGFQQRIPGGLMSEGESDLAVQSLAATGDVNVSRSMMIRKAAAQSFHEVDCQQAIRAAATHGPRPHYAYETGQAVYFWRRATDAARKPASYFWHGPARVVATQLPTTVWLSYNHHLVKAAPEKLRPASEEEFFSISGWLEGISNAKMQFEASKVKGLIDLSQENDELPPAELHDFWRQEGNFWIRVHVQPRRELFHPEERGQDPPVPPSHLRPWRRSVMNITDGDQEILEDDWTSGNGIPAHRQEWTGETWLEEKIDEPSRLEQKREADPLVPRSRLSKKSRVEPEQMIPFSQAPMATPETALETPEPIPVMPEAPPGLPAPDPPLPEVPLPDPPEVEPQQETRPLDDNHQHPEERKREFVEVDQPDADWSSLPVSKRSRLELLEIYYQEISNKSAQRQKKGKEATLRDFQGKDRERLLRAIHKEFNNNLATGAYEVLTPQESARIRASSPEKIMKSRYVLTKKPIEDCGLEDAISADEILDSSEKDQPCKAKCRHVMQGYSESALLDLETSTPQVHRDSVIFAAQIMASKHWTPGFADFTQAFHSGDPIDRELYAEQPAEGLPGASKGQLLKLKKTCYGLTDGPYAWFKHIVTFLCEQLGYRQSVVDQCLFFLDSEPDAEGKSSIEGIIALATDDLFHGGSQRHFQLMEIIRSKYKLGKYTWGQGRFVGKDIRQLEDFSILVDQQFYTEARVAPIPLQRERKRRRFSVCNPEETEQLRALVGTLSWLSKETRCDLAGKTALLQQAFPRPMIRDIITANQIAQEALDHKHLGIRAMSIPLDRLHAGVVTDASWGNSKEFGTYLEAGTTKDRWEETSTSWIRHHVDPRITAFHPAACPDGPDLHDLRPERSTEIRTGSRSTTFQDDWTTSDSLRSMSSSTWTGTTTFYKQDEGKSLDSKAIHAGYDQLNKLFSQGGEIVIFYDQDLPKSQTLQNVSLASWKSYRLKRRTVNTLSSETQALVRGLSSVHWYRVLILEAKGLHLSAREWHREVAQLPFICVTDSKSLYDTICKCTNPASQCEDKRTSIDISLIKQEIAELNGNIRWIDGRTMLADSLTKESKADLLRHVMNTGQWSILEEGSALQRKLLERTSKHEVLFIF</sequence>
<dbReference type="InterPro" id="IPR001878">
    <property type="entry name" value="Znf_CCHC"/>
</dbReference>
<dbReference type="InterPro" id="IPR050951">
    <property type="entry name" value="Retrovirus_Pol_polyprotein"/>
</dbReference>
<evidence type="ECO:0000256" key="1">
    <source>
        <dbReference type="PROSITE-ProRule" id="PRU00047"/>
    </source>
</evidence>
<dbReference type="InterPro" id="IPR036397">
    <property type="entry name" value="RNaseH_sf"/>
</dbReference>
<dbReference type="Gene3D" id="4.10.60.10">
    <property type="entry name" value="Zinc finger, CCHC-type"/>
    <property type="match status" value="1"/>
</dbReference>
<feature type="domain" description="CCHC-type" evidence="3">
    <location>
        <begin position="472"/>
        <end position="488"/>
    </location>
</feature>
<evidence type="ECO:0000313" key="8">
    <source>
        <dbReference type="Proteomes" id="UP001152797"/>
    </source>
</evidence>
<name>A0A9P1GA83_9DINO</name>
<feature type="domain" description="Integrase catalytic" evidence="4">
    <location>
        <begin position="957"/>
        <end position="1123"/>
    </location>
</feature>
<dbReference type="InterPro" id="IPR036875">
    <property type="entry name" value="Znf_CCHC_sf"/>
</dbReference>
<feature type="compositionally biased region" description="Basic and acidic residues" evidence="2">
    <location>
        <begin position="615"/>
        <end position="634"/>
    </location>
</feature>
<reference evidence="6" key="2">
    <citation type="submission" date="2024-04" db="EMBL/GenBank/DDBJ databases">
        <authorList>
            <person name="Chen Y."/>
            <person name="Shah S."/>
            <person name="Dougan E. K."/>
            <person name="Thang M."/>
            <person name="Chan C."/>
        </authorList>
    </citation>
    <scope>NUCLEOTIDE SEQUENCE [LARGE SCALE GENOMIC DNA]</scope>
</reference>
<keyword evidence="1" id="KW-0479">Metal-binding</keyword>
<feature type="compositionally biased region" description="Pro residues" evidence="2">
    <location>
        <begin position="1426"/>
        <end position="1453"/>
    </location>
</feature>
<dbReference type="Pfam" id="PF07727">
    <property type="entry name" value="RVT_2"/>
    <property type="match status" value="1"/>
</dbReference>
<dbReference type="EMBL" id="CAMXCT030003887">
    <property type="protein sequence ID" value="CAL4794013.1"/>
    <property type="molecule type" value="Genomic_DNA"/>
</dbReference>
<comment type="caution">
    <text evidence="5">The sequence shown here is derived from an EMBL/GenBank/DDBJ whole genome shotgun (WGS) entry which is preliminary data.</text>
</comment>
<feature type="region of interest" description="Disordered" evidence="2">
    <location>
        <begin position="484"/>
        <end position="506"/>
    </location>
</feature>
<dbReference type="Proteomes" id="UP001152797">
    <property type="component" value="Unassembled WGS sequence"/>
</dbReference>
<dbReference type="Gene3D" id="3.30.420.10">
    <property type="entry name" value="Ribonuclease H-like superfamily/Ribonuclease H"/>
    <property type="match status" value="1"/>
</dbReference>
<keyword evidence="1" id="KW-0862">Zinc</keyword>
<organism evidence="5">
    <name type="scientific">Cladocopium goreaui</name>
    <dbReference type="NCBI Taxonomy" id="2562237"/>
    <lineage>
        <taxon>Eukaryota</taxon>
        <taxon>Sar</taxon>
        <taxon>Alveolata</taxon>
        <taxon>Dinophyceae</taxon>
        <taxon>Suessiales</taxon>
        <taxon>Symbiodiniaceae</taxon>
        <taxon>Cladocopium</taxon>
    </lineage>
</organism>
<dbReference type="Pfam" id="PF00098">
    <property type="entry name" value="zf-CCHC"/>
    <property type="match status" value="1"/>
</dbReference>
<dbReference type="PROSITE" id="PS50158">
    <property type="entry name" value="ZF_CCHC"/>
    <property type="match status" value="1"/>
</dbReference>
<feature type="region of interest" description="Disordered" evidence="2">
    <location>
        <begin position="85"/>
        <end position="112"/>
    </location>
</feature>
<dbReference type="EMBL" id="CAMXCT020003887">
    <property type="protein sequence ID" value="CAL1160076.1"/>
    <property type="molecule type" value="Genomic_DNA"/>
</dbReference>
<feature type="region of interest" description="Disordered" evidence="2">
    <location>
        <begin position="615"/>
        <end position="696"/>
    </location>
</feature>
<keyword evidence="8" id="KW-1185">Reference proteome</keyword>
<evidence type="ECO:0000313" key="6">
    <source>
        <dbReference type="EMBL" id="CAL1160076.1"/>
    </source>
</evidence>
<feature type="compositionally biased region" description="Basic and acidic residues" evidence="2">
    <location>
        <begin position="1361"/>
        <end position="1388"/>
    </location>
</feature>
<dbReference type="GO" id="GO:0008270">
    <property type="term" value="F:zinc ion binding"/>
    <property type="evidence" value="ECO:0007669"/>
    <property type="project" value="UniProtKB-KW"/>
</dbReference>
<dbReference type="InterPro" id="IPR013103">
    <property type="entry name" value="RVT_2"/>
</dbReference>
<feature type="compositionally biased region" description="Basic and acidic residues" evidence="2">
    <location>
        <begin position="1463"/>
        <end position="1480"/>
    </location>
</feature>
<dbReference type="PANTHER" id="PTHR37984">
    <property type="entry name" value="PROTEIN CBG26694"/>
    <property type="match status" value="1"/>
</dbReference>
<evidence type="ECO:0000313" key="7">
    <source>
        <dbReference type="EMBL" id="CAL4794013.1"/>
    </source>
</evidence>
<feature type="compositionally biased region" description="Low complexity" evidence="2">
    <location>
        <begin position="757"/>
        <end position="774"/>
    </location>
</feature>
<dbReference type="PROSITE" id="PS50994">
    <property type="entry name" value="INTEGRASE"/>
    <property type="match status" value="1"/>
</dbReference>